<keyword evidence="3" id="KW-1185">Reference proteome</keyword>
<evidence type="ECO:0000256" key="1">
    <source>
        <dbReference type="SAM" id="Coils"/>
    </source>
</evidence>
<sequence length="384" mass="42728">ASPEEALSYFVRKYDDVAAQVALLEQRVEAKAPAADMNKTLSHLQEQLAERHLVGDVPVLQARLTALADAMAELQRNEKAEQEAARAAELAAREAIVAEAEQIAAKDPATVQWKSSSARMNELFDAWKAAQKSGVRLGRSTEDSLWKRFRSARTVFDRHRRAYFSQLDSDNAAAKAAKEALIARAEELSTSTDWGQTAGEYRRLMDEWKASKRASRKDDDALWARFRAAQDKFFTARQAANNAVDQEYAANLVVKEALVAAAQALLPVTDLAAAKKALQSIRDRWEEAGKVPRGDMQRMEAGLRKVEDAVKAAEDVHWRRTNPETQARTSSALNQLEAAIESLEADLAKAEQNGDQRRIAEAREALEARRQWLATLQKSAQDFA</sequence>
<comment type="caution">
    <text evidence="2">The sequence shown here is derived from an EMBL/GenBank/DDBJ whole genome shotgun (WGS) entry which is preliminary data.</text>
</comment>
<evidence type="ECO:0000313" key="3">
    <source>
        <dbReference type="Proteomes" id="UP000523795"/>
    </source>
</evidence>
<dbReference type="EMBL" id="JAAZSR010000026">
    <property type="protein sequence ID" value="NKX49596.1"/>
    <property type="molecule type" value="Genomic_DNA"/>
</dbReference>
<dbReference type="Pfam" id="PF03993">
    <property type="entry name" value="DUF349"/>
    <property type="match status" value="3"/>
</dbReference>
<feature type="coiled-coil region" evidence="1">
    <location>
        <begin position="296"/>
        <end position="360"/>
    </location>
</feature>
<keyword evidence="1" id="KW-0175">Coiled coil</keyword>
<reference evidence="2 3" key="1">
    <citation type="submission" date="2020-04" db="EMBL/GenBank/DDBJ databases">
        <authorList>
            <person name="Liu S."/>
        </authorList>
    </citation>
    <scope>NUCLEOTIDE SEQUENCE [LARGE SCALE GENOMIC DNA]</scope>
    <source>
        <strain evidence="2 3">CGMCC 1.15091</strain>
    </source>
</reference>
<accession>A0ABX1JLH7</accession>
<organism evidence="2 3">
    <name type="scientific">Arthrobacter deserti</name>
    <dbReference type="NCBI Taxonomy" id="1742687"/>
    <lineage>
        <taxon>Bacteria</taxon>
        <taxon>Bacillati</taxon>
        <taxon>Actinomycetota</taxon>
        <taxon>Actinomycetes</taxon>
        <taxon>Micrococcales</taxon>
        <taxon>Micrococcaceae</taxon>
        <taxon>Arthrobacter</taxon>
    </lineage>
</organism>
<dbReference type="InterPro" id="IPR007139">
    <property type="entry name" value="DUF349"/>
</dbReference>
<evidence type="ECO:0000313" key="2">
    <source>
        <dbReference type="EMBL" id="NKX49596.1"/>
    </source>
</evidence>
<feature type="coiled-coil region" evidence="1">
    <location>
        <begin position="64"/>
        <end position="91"/>
    </location>
</feature>
<name>A0ABX1JLH7_9MICC</name>
<proteinExistence type="predicted"/>
<protein>
    <submittedName>
        <fullName evidence="2">DUF349 domain-containing protein</fullName>
    </submittedName>
</protein>
<feature type="non-terminal residue" evidence="2">
    <location>
        <position position="1"/>
    </location>
</feature>
<dbReference type="Proteomes" id="UP000523795">
    <property type="component" value="Unassembled WGS sequence"/>
</dbReference>
<gene>
    <name evidence="2" type="ORF">HER39_03180</name>
</gene>